<name>A0A5Q5BK12_MYCSS</name>
<evidence type="ECO:0000313" key="2">
    <source>
        <dbReference type="EMBL" id="ABG08598.1"/>
    </source>
</evidence>
<gene>
    <name evidence="2" type="ordered locus">Mmcs_2490</name>
</gene>
<reference evidence="2" key="1">
    <citation type="submission" date="2006-06" db="EMBL/GenBank/DDBJ databases">
        <title>Complete sequence of chromosome of Mycobacterium sp. MCS.</title>
        <authorList>
            <consortium name="US DOE Joint Genome Institute"/>
            <person name="Copeland A."/>
            <person name="Lucas S."/>
            <person name="Lapidus A."/>
            <person name="Barry K."/>
            <person name="Detter J.C."/>
            <person name="Glavina del Rio T."/>
            <person name="Hammon N."/>
            <person name="Israni S."/>
            <person name="Dalin E."/>
            <person name="Tice H."/>
            <person name="Pitluck S."/>
            <person name="Martinez M."/>
            <person name="Schmutz J."/>
            <person name="Larimer F."/>
            <person name="Land M."/>
            <person name="Hauser L."/>
            <person name="Kyrpides N."/>
            <person name="Kim E."/>
            <person name="Miller C.D."/>
            <person name="Hughes J.E."/>
            <person name="Anderson A.J."/>
            <person name="Sims R.C."/>
            <person name="Richardson P."/>
        </authorList>
    </citation>
    <scope>NUCLEOTIDE SEQUENCE [LARGE SCALE GENOMIC DNA]</scope>
    <source>
        <strain evidence="2">MCS</strain>
    </source>
</reference>
<dbReference type="KEGG" id="mmc:Mmcs_2490"/>
<dbReference type="PROSITE" id="PS00889">
    <property type="entry name" value="CNMP_BINDING_2"/>
    <property type="match status" value="1"/>
</dbReference>
<proteinExistence type="predicted"/>
<dbReference type="SMART" id="SM00100">
    <property type="entry name" value="cNMP"/>
    <property type="match status" value="1"/>
</dbReference>
<evidence type="ECO:0000259" key="1">
    <source>
        <dbReference type="PROSITE" id="PS50042"/>
    </source>
</evidence>
<feature type="domain" description="Cyclic nucleotide-binding" evidence="1">
    <location>
        <begin position="20"/>
        <end position="118"/>
    </location>
</feature>
<dbReference type="AlphaFoldDB" id="A0A5Q5BK12"/>
<dbReference type="PANTHER" id="PTHR23011">
    <property type="entry name" value="CYCLIC NUCLEOTIDE-BINDING DOMAIN CONTAINING PROTEIN"/>
    <property type="match status" value="1"/>
</dbReference>
<dbReference type="Gene3D" id="2.60.120.10">
    <property type="entry name" value="Jelly Rolls"/>
    <property type="match status" value="1"/>
</dbReference>
<dbReference type="InterPro" id="IPR018490">
    <property type="entry name" value="cNMP-bd_dom_sf"/>
</dbReference>
<dbReference type="CDD" id="cd00038">
    <property type="entry name" value="CAP_ED"/>
    <property type="match status" value="1"/>
</dbReference>
<dbReference type="InterPro" id="IPR014710">
    <property type="entry name" value="RmlC-like_jellyroll"/>
</dbReference>
<dbReference type="SUPFAM" id="SSF51206">
    <property type="entry name" value="cAMP-binding domain-like"/>
    <property type="match status" value="1"/>
</dbReference>
<dbReference type="PROSITE" id="PS50042">
    <property type="entry name" value="CNMP_BINDING_3"/>
    <property type="match status" value="1"/>
</dbReference>
<accession>A0A5Q5BK12</accession>
<dbReference type="EMBL" id="CP000384">
    <property type="protein sequence ID" value="ABG08598.1"/>
    <property type="molecule type" value="Genomic_DNA"/>
</dbReference>
<dbReference type="Pfam" id="PF00027">
    <property type="entry name" value="cNMP_binding"/>
    <property type="match status" value="1"/>
</dbReference>
<dbReference type="InterPro" id="IPR018488">
    <property type="entry name" value="cNMP-bd_CS"/>
</dbReference>
<dbReference type="InterPro" id="IPR000595">
    <property type="entry name" value="cNMP-bd_dom"/>
</dbReference>
<protein>
    <submittedName>
        <fullName evidence="2">Cyclic nucleotide-binding protein</fullName>
    </submittedName>
</protein>
<sequence length="143" mass="15691">MKARAKQDEEDVRRLREFAEFADFSDDDLRRLVRAAHRTSTSAPWPLIHEQTPSDACFILLSGSASVYLGRDRVAELSPGEVIGESALRQGKLRSATVTTTGPAEVLRIGREDFAQLLDEIPALRGTVDDTVARHTSGTPATE</sequence>
<dbReference type="PANTHER" id="PTHR23011:SF28">
    <property type="entry name" value="CYCLIC NUCLEOTIDE-BINDING DOMAIN CONTAINING PROTEIN"/>
    <property type="match status" value="1"/>
</dbReference>
<organism evidence="2">
    <name type="scientific">Mycobacterium sp. (strain MCS)</name>
    <dbReference type="NCBI Taxonomy" id="164756"/>
    <lineage>
        <taxon>Bacteria</taxon>
        <taxon>Bacillati</taxon>
        <taxon>Actinomycetota</taxon>
        <taxon>Actinomycetes</taxon>
        <taxon>Mycobacteriales</taxon>
        <taxon>Mycobacteriaceae</taxon>
        <taxon>Mycobacterium</taxon>
    </lineage>
</organism>